<dbReference type="InterPro" id="IPR044068">
    <property type="entry name" value="CB"/>
</dbReference>
<gene>
    <name evidence="8" type="primary">xerC</name>
    <name evidence="8" type="ORF">Pla123a_25880</name>
</gene>
<proteinExistence type="inferred from homology"/>
<reference evidence="8 9" key="1">
    <citation type="submission" date="2019-02" db="EMBL/GenBank/DDBJ databases">
        <title>Deep-cultivation of Planctomycetes and their phenomic and genomic characterization uncovers novel biology.</title>
        <authorList>
            <person name="Wiegand S."/>
            <person name="Jogler M."/>
            <person name="Boedeker C."/>
            <person name="Pinto D."/>
            <person name="Vollmers J."/>
            <person name="Rivas-Marin E."/>
            <person name="Kohn T."/>
            <person name="Peeters S.H."/>
            <person name="Heuer A."/>
            <person name="Rast P."/>
            <person name="Oberbeckmann S."/>
            <person name="Bunk B."/>
            <person name="Jeske O."/>
            <person name="Meyerdierks A."/>
            <person name="Storesund J.E."/>
            <person name="Kallscheuer N."/>
            <person name="Luecker S."/>
            <person name="Lage O.M."/>
            <person name="Pohl T."/>
            <person name="Merkel B.J."/>
            <person name="Hornburger P."/>
            <person name="Mueller R.-W."/>
            <person name="Bruemmer F."/>
            <person name="Labrenz M."/>
            <person name="Spormann A.M."/>
            <person name="Op Den Camp H."/>
            <person name="Overmann J."/>
            <person name="Amann R."/>
            <person name="Jetten M.S.M."/>
            <person name="Mascher T."/>
            <person name="Medema M.H."/>
            <person name="Devos D.P."/>
            <person name="Kaster A.-K."/>
            <person name="Ovreas L."/>
            <person name="Rohde M."/>
            <person name="Galperin M.Y."/>
            <person name="Jogler C."/>
        </authorList>
    </citation>
    <scope>NUCLEOTIDE SEQUENCE [LARGE SCALE GENOMIC DNA]</scope>
    <source>
        <strain evidence="8 9">Pla123a</strain>
    </source>
</reference>
<evidence type="ECO:0000256" key="1">
    <source>
        <dbReference type="ARBA" id="ARBA00008857"/>
    </source>
</evidence>
<dbReference type="GO" id="GO:0006310">
    <property type="term" value="P:DNA recombination"/>
    <property type="evidence" value="ECO:0007669"/>
    <property type="project" value="UniProtKB-KW"/>
</dbReference>
<dbReference type="InterPro" id="IPR010998">
    <property type="entry name" value="Integrase_recombinase_N"/>
</dbReference>
<dbReference type="InterPro" id="IPR011010">
    <property type="entry name" value="DNA_brk_join_enz"/>
</dbReference>
<keyword evidence="2" id="KW-0229">DNA integration</keyword>
<evidence type="ECO:0000313" key="9">
    <source>
        <dbReference type="Proteomes" id="UP000318478"/>
    </source>
</evidence>
<dbReference type="InterPro" id="IPR002104">
    <property type="entry name" value="Integrase_catalytic"/>
</dbReference>
<sequence>MQIRLVVLYRCAHNAGVKLLDQVRQKLRAGHYAYRTEQAYVHWIARYIRWHGLRHPREMGAAEVEAFLAYLAVDRHVTSSTQNQALSALLFLYRHVLQTDLGDLNAARAARSRRLPTVLTQDEVSQVLQRLGTRRQAHGAYWLMASLMYGGGLRLMECCRLRVKDIDLGRMQLMIRQGKGDKDRAVPLPASVREHLQHRLAWRSELHQRDLDAGEGRVDLPRAFERKAPGAAYELAWQFAFASDRLSRCPRSGRTGRHHLHENALQKAFKQAVGSTGILKRATCHTLRHSFATHLLESGADIRTVQELLGHKDVSTTMIYTHVLQRGACGVRSPLDALHDAVQ</sequence>
<feature type="domain" description="Core-binding (CB)" evidence="7">
    <location>
        <begin position="14"/>
        <end position="97"/>
    </location>
</feature>
<dbReference type="GO" id="GO:0003677">
    <property type="term" value="F:DNA binding"/>
    <property type="evidence" value="ECO:0007669"/>
    <property type="project" value="UniProtKB-UniRule"/>
</dbReference>
<dbReference type="NCBIfam" id="TIGR02249">
    <property type="entry name" value="integrase_gron"/>
    <property type="match status" value="1"/>
</dbReference>
<dbReference type="PROSITE" id="PS51900">
    <property type="entry name" value="CB"/>
    <property type="match status" value="1"/>
</dbReference>
<evidence type="ECO:0000256" key="4">
    <source>
        <dbReference type="ARBA" id="ARBA00023172"/>
    </source>
</evidence>
<keyword evidence="9" id="KW-1185">Reference proteome</keyword>
<dbReference type="SUPFAM" id="SSF56349">
    <property type="entry name" value="DNA breaking-rejoining enzymes"/>
    <property type="match status" value="1"/>
</dbReference>
<dbReference type="PANTHER" id="PTHR30349:SF64">
    <property type="entry name" value="PROPHAGE INTEGRASE INTD-RELATED"/>
    <property type="match status" value="1"/>
</dbReference>
<dbReference type="InterPro" id="IPR013762">
    <property type="entry name" value="Integrase-like_cat_sf"/>
</dbReference>
<dbReference type="Pfam" id="PF13495">
    <property type="entry name" value="Phage_int_SAM_4"/>
    <property type="match status" value="1"/>
</dbReference>
<feature type="domain" description="Tyr recombinase" evidence="6">
    <location>
        <begin position="114"/>
        <end position="336"/>
    </location>
</feature>
<comment type="caution">
    <text evidence="8">The sequence shown here is derived from an EMBL/GenBank/DDBJ whole genome shotgun (WGS) entry which is preliminary data.</text>
</comment>
<evidence type="ECO:0000256" key="3">
    <source>
        <dbReference type="ARBA" id="ARBA00023125"/>
    </source>
</evidence>
<dbReference type="Gene3D" id="1.10.443.10">
    <property type="entry name" value="Intergrase catalytic core"/>
    <property type="match status" value="1"/>
</dbReference>
<dbReference type="Pfam" id="PF00589">
    <property type="entry name" value="Phage_integrase"/>
    <property type="match status" value="1"/>
</dbReference>
<dbReference type="PROSITE" id="PS51898">
    <property type="entry name" value="TYR_RECOMBINASE"/>
    <property type="match status" value="1"/>
</dbReference>
<accession>A0A5C5YQY5</accession>
<protein>
    <submittedName>
        <fullName evidence="8">Tyrosine recombinase XerC</fullName>
    </submittedName>
</protein>
<dbReference type="OrthoDB" id="9801717at2"/>
<organism evidence="8 9">
    <name type="scientific">Posidoniimonas polymericola</name>
    <dbReference type="NCBI Taxonomy" id="2528002"/>
    <lineage>
        <taxon>Bacteria</taxon>
        <taxon>Pseudomonadati</taxon>
        <taxon>Planctomycetota</taxon>
        <taxon>Planctomycetia</taxon>
        <taxon>Pirellulales</taxon>
        <taxon>Lacipirellulaceae</taxon>
        <taxon>Posidoniimonas</taxon>
    </lineage>
</organism>
<evidence type="ECO:0000256" key="2">
    <source>
        <dbReference type="ARBA" id="ARBA00022908"/>
    </source>
</evidence>
<evidence type="ECO:0000256" key="5">
    <source>
        <dbReference type="PROSITE-ProRule" id="PRU01248"/>
    </source>
</evidence>
<dbReference type="Gene3D" id="1.10.150.130">
    <property type="match status" value="1"/>
</dbReference>
<dbReference type="GO" id="GO:0015074">
    <property type="term" value="P:DNA integration"/>
    <property type="evidence" value="ECO:0007669"/>
    <property type="project" value="UniProtKB-KW"/>
</dbReference>
<keyword evidence="3 5" id="KW-0238">DNA-binding</keyword>
<dbReference type="InterPro" id="IPR004107">
    <property type="entry name" value="Integrase_SAM-like_N"/>
</dbReference>
<comment type="similarity">
    <text evidence="1">Belongs to the 'phage' integrase family.</text>
</comment>
<dbReference type="InterPro" id="IPR050090">
    <property type="entry name" value="Tyrosine_recombinase_XerCD"/>
</dbReference>
<dbReference type="EMBL" id="SJPO01000005">
    <property type="protein sequence ID" value="TWT77157.1"/>
    <property type="molecule type" value="Genomic_DNA"/>
</dbReference>
<dbReference type="AlphaFoldDB" id="A0A5C5YQY5"/>
<evidence type="ECO:0000259" key="6">
    <source>
        <dbReference type="PROSITE" id="PS51898"/>
    </source>
</evidence>
<dbReference type="Proteomes" id="UP000318478">
    <property type="component" value="Unassembled WGS sequence"/>
</dbReference>
<dbReference type="PANTHER" id="PTHR30349">
    <property type="entry name" value="PHAGE INTEGRASE-RELATED"/>
    <property type="match status" value="1"/>
</dbReference>
<dbReference type="InterPro" id="IPR011946">
    <property type="entry name" value="Integrase_integron-type"/>
</dbReference>
<keyword evidence="4" id="KW-0233">DNA recombination</keyword>
<evidence type="ECO:0000259" key="7">
    <source>
        <dbReference type="PROSITE" id="PS51900"/>
    </source>
</evidence>
<name>A0A5C5YQY5_9BACT</name>
<evidence type="ECO:0000313" key="8">
    <source>
        <dbReference type="EMBL" id="TWT77157.1"/>
    </source>
</evidence>